<accession>E4WTF3</accession>
<organism evidence="1">
    <name type="scientific">Oikopleura dioica</name>
    <name type="common">Tunicate</name>
    <dbReference type="NCBI Taxonomy" id="34765"/>
    <lineage>
        <taxon>Eukaryota</taxon>
        <taxon>Metazoa</taxon>
        <taxon>Chordata</taxon>
        <taxon>Tunicata</taxon>
        <taxon>Appendicularia</taxon>
        <taxon>Copelata</taxon>
        <taxon>Oikopleuridae</taxon>
        <taxon>Oikopleura</taxon>
    </lineage>
</organism>
<dbReference type="EMBL" id="FN653016">
    <property type="protein sequence ID" value="CBY07295.1"/>
    <property type="molecule type" value="Genomic_DNA"/>
</dbReference>
<dbReference type="Proteomes" id="UP000001307">
    <property type="component" value="Unassembled WGS sequence"/>
</dbReference>
<dbReference type="AlphaFoldDB" id="E4WTF3"/>
<reference evidence="1" key="1">
    <citation type="journal article" date="2010" name="Science">
        <title>Plasticity of animal genome architecture unmasked by rapid evolution of a pelagic tunicate.</title>
        <authorList>
            <person name="Denoeud F."/>
            <person name="Henriet S."/>
            <person name="Mungpakdee S."/>
            <person name="Aury J.M."/>
            <person name="Da Silva C."/>
            <person name="Brinkmann H."/>
            <person name="Mikhaleva J."/>
            <person name="Olsen L.C."/>
            <person name="Jubin C."/>
            <person name="Canestro C."/>
            <person name="Bouquet J.M."/>
            <person name="Danks G."/>
            <person name="Poulain J."/>
            <person name="Campsteijn C."/>
            <person name="Adamski M."/>
            <person name="Cross I."/>
            <person name="Yadetie F."/>
            <person name="Muffato M."/>
            <person name="Louis A."/>
            <person name="Butcher S."/>
            <person name="Tsagkogeorga G."/>
            <person name="Konrad A."/>
            <person name="Singh S."/>
            <person name="Jensen M.F."/>
            <person name="Cong E.H."/>
            <person name="Eikeseth-Otteraa H."/>
            <person name="Noel B."/>
            <person name="Anthouard V."/>
            <person name="Porcel B.M."/>
            <person name="Kachouri-Lafond R."/>
            <person name="Nishino A."/>
            <person name="Ugolini M."/>
            <person name="Chourrout P."/>
            <person name="Nishida H."/>
            <person name="Aasland R."/>
            <person name="Huzurbazar S."/>
            <person name="Westhof E."/>
            <person name="Delsuc F."/>
            <person name="Lehrach H."/>
            <person name="Reinhardt R."/>
            <person name="Weissenbach J."/>
            <person name="Roy S.W."/>
            <person name="Artiguenave F."/>
            <person name="Postlethwait J.H."/>
            <person name="Manak J.R."/>
            <person name="Thompson E.M."/>
            <person name="Jaillon O."/>
            <person name="Du Pasquier L."/>
            <person name="Boudinot P."/>
            <person name="Liberles D.A."/>
            <person name="Volff J.N."/>
            <person name="Philippe H."/>
            <person name="Lenhard B."/>
            <person name="Roest Crollius H."/>
            <person name="Wincker P."/>
            <person name="Chourrout D."/>
        </authorList>
    </citation>
    <scope>NUCLEOTIDE SEQUENCE [LARGE SCALE GENOMIC DNA]</scope>
</reference>
<keyword evidence="2" id="KW-1185">Reference proteome</keyword>
<name>E4WTF3_OIKDI</name>
<dbReference type="InParanoid" id="E4WTF3"/>
<proteinExistence type="predicted"/>
<evidence type="ECO:0000313" key="2">
    <source>
        <dbReference type="Proteomes" id="UP000001307"/>
    </source>
</evidence>
<gene>
    <name evidence="1" type="ORF">GSOID_T00006386001</name>
</gene>
<sequence length="188" mass="20432">MKLFSAFLVGYVLAQERLPAAQTACAELRDEIKTNNTIAGEGVWECPKLSKESKKTACKAVCPGNKVPEFKKAAFKVKCGVDKQEDGSVVPNPSWSGTIKQKPAMSTFACHENLCSVGTENELIAKGSMLLKGTRSKGGFMTEFYSLKCKNEKKPRKGAVKCISNTGVFSSEKIADYRTACETAVEED</sequence>
<protein>
    <submittedName>
        <fullName evidence="1">Uncharacterized protein</fullName>
    </submittedName>
</protein>
<evidence type="ECO:0000313" key="1">
    <source>
        <dbReference type="EMBL" id="CBY07295.1"/>
    </source>
</evidence>